<dbReference type="Proteomes" id="UP000179807">
    <property type="component" value="Unassembled WGS sequence"/>
</dbReference>
<organism evidence="4 5">
    <name type="scientific">Tritrichomonas foetus</name>
    <dbReference type="NCBI Taxonomy" id="1144522"/>
    <lineage>
        <taxon>Eukaryota</taxon>
        <taxon>Metamonada</taxon>
        <taxon>Parabasalia</taxon>
        <taxon>Tritrichomonadida</taxon>
        <taxon>Tritrichomonadidae</taxon>
        <taxon>Tritrichomonas</taxon>
    </lineage>
</organism>
<protein>
    <submittedName>
        <fullName evidence="4">Uncharacterized protein</fullName>
    </submittedName>
</protein>
<evidence type="ECO:0000256" key="1">
    <source>
        <dbReference type="ARBA" id="ARBA00023054"/>
    </source>
</evidence>
<comment type="caution">
    <text evidence="4">The sequence shown here is derived from an EMBL/GenBank/DDBJ whole genome shotgun (WGS) entry which is preliminary data.</text>
</comment>
<accession>A0A1J4JG23</accession>
<feature type="region of interest" description="Disordered" evidence="3">
    <location>
        <begin position="847"/>
        <end position="948"/>
    </location>
</feature>
<dbReference type="PANTHER" id="PTHR32083">
    <property type="entry name" value="CILIA AND FLAGELLA-ASSOCIATED PROTEIN 58-RELATED"/>
    <property type="match status" value="1"/>
</dbReference>
<sequence length="1124" mass="128313">MSRAPAPAKPPVILDQTQEYKSLSANLKASFKASTPPLNDLLSDYPHLQKVGNLFSAFVSVMSNEHITMTQAGANLIDHTVRLLISSSLAMAKSSALTEQSLENLRNSIDIQAQIDTDDPDELKIRLSEALYHVEEFAAKDKEHQKESASLTQEIDELYRESYKLKEKFLQNKRVYEDQLSDYQMKMQILEDRFQETTGNLILQKETADNLRKQYDKAVVEIEAECQENNKLRKQLLEKKKLLQKAKQALDQSKHQIEESQINQKRLMIELEAAKGSPVVAPPPTNKDALASENVELKRKVEELSRINEEQDKQIQEIVRVKQEESDEAELQIQQLRDELETRTENANDEIDTLNQKNADLIEEKQMVQDQLNEVNELLHNSEEKAEDLQTKLTELKKVFEDNNITPEDIPKILSDSRENPKYIETIQKLRSSLDALARFVEKVIDNDGNVDPEILNIEHENNVIPLFEDTELRTEVLDKIAGFRDFVKQISAEDTDVVLLYDAIFGFTDNIQALIDNTVIKGENNIYTALIVLVALLNKAQKYVGEQRQQLSAAYKILPFKREVYTSKDLADYMEGLQVPLRRMKKLLQKEFGKFDANAQINELFTHFLDDFETLLEEFRSEVSPLINFKRKIHQMPEAIRTEIENLRDSVENVRITSENALKNTSQQYEQTIQNIRTEMEDVKSKDKVTARLREIIQKKDEAIKKIKDELNEANDSRAETENAFNTFHAQKEEVELNANVIKKQRDRLQALLEQRTNSFKERLKEYEMRAEKKREEELARLNKMHTIEKDSITEKLEIKTKKLQDLKKQVKEVSTSYENIIQHQRSEMQALVDQNSRLTRKLSKCKTALESAQNSPSRAQTSPTSVPISSLSINNTPNSVNISSQLTPNRSMTQQQQQSPYSQLSAAQYGTPGQYSYATSSARNTPGRSPGVGRSTSPNRQAASTAVQELLQELGKLLQPYTGQKSRWTKPRIVATISEVVQKASGVRTVDADNEWQKWAASLIASSKGNLTPNEMRSMIKDMVAGTSSRLKLMEKLQSLRFQKKTLLTRSLPKRTYPLVCNAKTLMSVVIVSITLAKAVKRPRTNVISNLNSPRATTISNNESQTQRTSSSIRGSRASPFK</sequence>
<dbReference type="RefSeq" id="XP_068351287.1">
    <property type="nucleotide sequence ID" value="XM_068494620.1"/>
</dbReference>
<feature type="coiled-coil region" evidence="2">
    <location>
        <begin position="141"/>
        <end position="263"/>
    </location>
</feature>
<reference evidence="4" key="1">
    <citation type="submission" date="2016-10" db="EMBL/GenBank/DDBJ databases">
        <authorList>
            <person name="Benchimol M."/>
            <person name="Almeida L.G."/>
            <person name="Vasconcelos A.T."/>
            <person name="Perreira-Neves A."/>
            <person name="Rosa I.A."/>
            <person name="Tasca T."/>
            <person name="Bogo M.R."/>
            <person name="de Souza W."/>
        </authorList>
    </citation>
    <scope>NUCLEOTIDE SEQUENCE [LARGE SCALE GENOMIC DNA]</scope>
    <source>
        <strain evidence="4">K</strain>
    </source>
</reference>
<feature type="compositionally biased region" description="Low complexity" evidence="3">
    <location>
        <begin position="896"/>
        <end position="911"/>
    </location>
</feature>
<dbReference type="GeneID" id="94829324"/>
<dbReference type="EMBL" id="MLAK01001071">
    <property type="protein sequence ID" value="OHS98150.1"/>
    <property type="molecule type" value="Genomic_DNA"/>
</dbReference>
<dbReference type="VEuPathDB" id="TrichDB:TRFO_08994"/>
<evidence type="ECO:0000313" key="5">
    <source>
        <dbReference type="Proteomes" id="UP000179807"/>
    </source>
</evidence>
<keyword evidence="5" id="KW-1185">Reference proteome</keyword>
<keyword evidence="1 2" id="KW-0175">Coiled coil</keyword>
<evidence type="ECO:0000313" key="4">
    <source>
        <dbReference type="EMBL" id="OHS98150.1"/>
    </source>
</evidence>
<feature type="compositionally biased region" description="Polar residues" evidence="3">
    <location>
        <begin position="913"/>
        <end position="929"/>
    </location>
</feature>
<gene>
    <name evidence="4" type="ORF">TRFO_08994</name>
</gene>
<dbReference type="PANTHER" id="PTHR32083:SF48">
    <property type="entry name" value="TRANS-GOLGI NETWORK-LOCALIZED SYP41-INTERACTING PROTEIN 1"/>
    <property type="match status" value="1"/>
</dbReference>
<proteinExistence type="predicted"/>
<dbReference type="OrthoDB" id="10255522at2759"/>
<name>A0A1J4JG23_9EUKA</name>
<feature type="compositionally biased region" description="Polar residues" evidence="3">
    <location>
        <begin position="1093"/>
        <end position="1116"/>
    </location>
</feature>
<feature type="region of interest" description="Disordered" evidence="3">
    <location>
        <begin position="1093"/>
        <end position="1124"/>
    </location>
</feature>
<feature type="compositionally biased region" description="Polar residues" evidence="3">
    <location>
        <begin position="936"/>
        <end position="948"/>
    </location>
</feature>
<evidence type="ECO:0000256" key="2">
    <source>
        <dbReference type="SAM" id="Coils"/>
    </source>
</evidence>
<dbReference type="AlphaFoldDB" id="A0A1J4JG23"/>
<feature type="compositionally biased region" description="Polar residues" evidence="3">
    <location>
        <begin position="852"/>
        <end position="895"/>
    </location>
</feature>
<dbReference type="GO" id="GO:0005856">
    <property type="term" value="C:cytoskeleton"/>
    <property type="evidence" value="ECO:0007669"/>
    <property type="project" value="TreeGrafter"/>
</dbReference>
<feature type="coiled-coil region" evidence="2">
    <location>
        <begin position="287"/>
        <end position="399"/>
    </location>
</feature>
<evidence type="ECO:0000256" key="3">
    <source>
        <dbReference type="SAM" id="MobiDB-lite"/>
    </source>
</evidence>